<proteinExistence type="predicted"/>
<dbReference type="InterPro" id="IPR002487">
    <property type="entry name" value="TF_Kbox"/>
</dbReference>
<feature type="region of interest" description="Disordered" evidence="7">
    <location>
        <begin position="213"/>
        <end position="255"/>
    </location>
</feature>
<keyword evidence="2" id="KW-0805">Transcription regulation</keyword>
<dbReference type="AlphaFoldDB" id="A0A8T0HHH1"/>
<evidence type="ECO:0000256" key="2">
    <source>
        <dbReference type="ARBA" id="ARBA00023015"/>
    </source>
</evidence>
<gene>
    <name evidence="10" type="ORF">KC19_6G109100</name>
</gene>
<feature type="domain" description="MADS-box" evidence="8">
    <location>
        <begin position="1"/>
        <end position="61"/>
    </location>
</feature>
<dbReference type="Pfam" id="PF01486">
    <property type="entry name" value="K-box"/>
    <property type="match status" value="1"/>
</dbReference>
<dbReference type="GO" id="GO:0046983">
    <property type="term" value="F:protein dimerization activity"/>
    <property type="evidence" value="ECO:0007669"/>
    <property type="project" value="InterPro"/>
</dbReference>
<comment type="subcellular location">
    <subcellularLocation>
        <location evidence="1">Nucleus</location>
    </subcellularLocation>
</comment>
<evidence type="ECO:0000256" key="6">
    <source>
        <dbReference type="SAM" id="Coils"/>
    </source>
</evidence>
<dbReference type="OrthoDB" id="1898716at2759"/>
<evidence type="ECO:0000259" key="9">
    <source>
        <dbReference type="PROSITE" id="PS51297"/>
    </source>
</evidence>
<evidence type="ECO:0000256" key="4">
    <source>
        <dbReference type="ARBA" id="ARBA00023163"/>
    </source>
</evidence>
<accession>A0A8T0HHH1</accession>
<evidence type="ECO:0000313" key="11">
    <source>
        <dbReference type="Proteomes" id="UP000822688"/>
    </source>
</evidence>
<dbReference type="GO" id="GO:0000977">
    <property type="term" value="F:RNA polymerase II transcription regulatory region sequence-specific DNA binding"/>
    <property type="evidence" value="ECO:0007669"/>
    <property type="project" value="InterPro"/>
</dbReference>
<keyword evidence="11" id="KW-1185">Reference proteome</keyword>
<dbReference type="PANTHER" id="PTHR48019">
    <property type="entry name" value="SERUM RESPONSE FACTOR HOMOLOG"/>
    <property type="match status" value="1"/>
</dbReference>
<evidence type="ECO:0000256" key="1">
    <source>
        <dbReference type="ARBA" id="ARBA00004123"/>
    </source>
</evidence>
<feature type="coiled-coil region" evidence="6">
    <location>
        <begin position="85"/>
        <end position="112"/>
    </location>
</feature>
<evidence type="ECO:0000256" key="3">
    <source>
        <dbReference type="ARBA" id="ARBA00023125"/>
    </source>
</evidence>
<dbReference type="InterPro" id="IPR002100">
    <property type="entry name" value="TF_MADSbox"/>
</dbReference>
<dbReference type="InterPro" id="IPR050142">
    <property type="entry name" value="MADS-box/MEF2_TF"/>
</dbReference>
<organism evidence="10 11">
    <name type="scientific">Ceratodon purpureus</name>
    <name type="common">Fire moss</name>
    <name type="synonym">Dicranum purpureum</name>
    <dbReference type="NCBI Taxonomy" id="3225"/>
    <lineage>
        <taxon>Eukaryota</taxon>
        <taxon>Viridiplantae</taxon>
        <taxon>Streptophyta</taxon>
        <taxon>Embryophyta</taxon>
        <taxon>Bryophyta</taxon>
        <taxon>Bryophytina</taxon>
        <taxon>Bryopsida</taxon>
        <taxon>Dicranidae</taxon>
        <taxon>Pseudoditrichales</taxon>
        <taxon>Ditrichaceae</taxon>
        <taxon>Ceratodon</taxon>
    </lineage>
</organism>
<keyword evidence="3" id="KW-0238">DNA-binding</keyword>
<feature type="domain" description="K-box" evidence="9">
    <location>
        <begin position="85"/>
        <end position="175"/>
    </location>
</feature>
<evidence type="ECO:0000259" key="8">
    <source>
        <dbReference type="PROSITE" id="PS50066"/>
    </source>
</evidence>
<dbReference type="GO" id="GO:0003700">
    <property type="term" value="F:DNA-binding transcription factor activity"/>
    <property type="evidence" value="ECO:0007669"/>
    <property type="project" value="InterPro"/>
</dbReference>
<feature type="non-terminal residue" evidence="10">
    <location>
        <position position="255"/>
    </location>
</feature>
<feature type="compositionally biased region" description="Low complexity" evidence="7">
    <location>
        <begin position="241"/>
        <end position="255"/>
    </location>
</feature>
<evidence type="ECO:0000256" key="7">
    <source>
        <dbReference type="SAM" id="MobiDB-lite"/>
    </source>
</evidence>
<dbReference type="EMBL" id="CM026427">
    <property type="protein sequence ID" value="KAG0569699.1"/>
    <property type="molecule type" value="Genomic_DNA"/>
</dbReference>
<evidence type="ECO:0000313" key="10">
    <source>
        <dbReference type="EMBL" id="KAG0569699.1"/>
    </source>
</evidence>
<dbReference type="SUPFAM" id="SSF55455">
    <property type="entry name" value="SRF-like"/>
    <property type="match status" value="1"/>
</dbReference>
<reference evidence="10 11" key="1">
    <citation type="submission" date="2020-06" db="EMBL/GenBank/DDBJ databases">
        <title>WGS assembly of Ceratodon purpureus strain R40.</title>
        <authorList>
            <person name="Carey S.B."/>
            <person name="Jenkins J."/>
            <person name="Shu S."/>
            <person name="Lovell J.T."/>
            <person name="Sreedasyam A."/>
            <person name="Maumus F."/>
            <person name="Tiley G.P."/>
            <person name="Fernandez-Pozo N."/>
            <person name="Barry K."/>
            <person name="Chen C."/>
            <person name="Wang M."/>
            <person name="Lipzen A."/>
            <person name="Daum C."/>
            <person name="Saski C.A."/>
            <person name="Payton A.C."/>
            <person name="Mcbreen J.C."/>
            <person name="Conrad R.E."/>
            <person name="Kollar L.M."/>
            <person name="Olsson S."/>
            <person name="Huttunen S."/>
            <person name="Landis J.B."/>
            <person name="Wickett N.J."/>
            <person name="Johnson M.G."/>
            <person name="Rensing S.A."/>
            <person name="Grimwood J."/>
            <person name="Schmutz J."/>
            <person name="Mcdaniel S.F."/>
        </authorList>
    </citation>
    <scope>NUCLEOTIDE SEQUENCE [LARGE SCALE GENOMIC DNA]</scope>
    <source>
        <strain evidence="10 11">R40</strain>
    </source>
</reference>
<protein>
    <submittedName>
        <fullName evidence="10">Uncharacterized protein</fullName>
    </submittedName>
</protein>
<dbReference type="GO" id="GO:0005634">
    <property type="term" value="C:nucleus"/>
    <property type="evidence" value="ECO:0007669"/>
    <property type="project" value="UniProtKB-SubCell"/>
</dbReference>
<dbReference type="PROSITE" id="PS50066">
    <property type="entry name" value="MADS_BOX_2"/>
    <property type="match status" value="1"/>
</dbReference>
<dbReference type="PROSITE" id="PS51297">
    <property type="entry name" value="K_BOX"/>
    <property type="match status" value="1"/>
</dbReference>
<comment type="caution">
    <text evidence="10">The sequence shown here is derived from an EMBL/GenBank/DDBJ whole genome shotgun (WGS) entry which is preliminary data.</text>
</comment>
<keyword evidence="4" id="KW-0804">Transcription</keyword>
<dbReference type="CDD" id="cd00265">
    <property type="entry name" value="MADS_MEF2_like"/>
    <property type="match status" value="1"/>
</dbReference>
<keyword evidence="5" id="KW-0539">Nucleus</keyword>
<feature type="region of interest" description="Disordered" evidence="7">
    <location>
        <begin position="175"/>
        <end position="195"/>
    </location>
</feature>
<evidence type="ECO:0000256" key="5">
    <source>
        <dbReference type="ARBA" id="ARBA00023242"/>
    </source>
</evidence>
<name>A0A8T0HHH1_CERPU</name>
<keyword evidence="6" id="KW-0175">Coiled coil</keyword>
<dbReference type="InterPro" id="IPR036879">
    <property type="entry name" value="TF_MADSbox_sf"/>
</dbReference>
<dbReference type="InterPro" id="IPR033896">
    <property type="entry name" value="MEF2-like_N"/>
</dbReference>
<dbReference type="Gene3D" id="3.40.1810.10">
    <property type="entry name" value="Transcription factor, MADS-box"/>
    <property type="match status" value="1"/>
</dbReference>
<dbReference type="Pfam" id="PF00319">
    <property type="entry name" value="SRF-TF"/>
    <property type="match status" value="1"/>
</dbReference>
<dbReference type="Proteomes" id="UP000822688">
    <property type="component" value="Chromosome 6"/>
</dbReference>
<sequence>MGRGKIEIKRIENPTSRQVTFSKRRGGLMKKGHELSVLCEADVAVIIFSSAGKMFEFASSGTSMRDILERYSKCPDASGQVGGNCDFMGRELVRLRQQVEKLQESQRHMQGEDLQVLSIPDLLNLEQQLDTGASRVRARKNQLLLEEVEELRRKEKAFLSANEDLRQKLADLRRMPEAASPAGTSGGPSPVVASIPTQYEVGGSSSQLAAALYPTGHPNLRDPQTSQTSLHLGLFPESLMPSTSRRTSQQSPTEQ</sequence>
<dbReference type="GO" id="GO:0045944">
    <property type="term" value="P:positive regulation of transcription by RNA polymerase II"/>
    <property type="evidence" value="ECO:0007669"/>
    <property type="project" value="InterPro"/>
</dbReference>
<dbReference type="PRINTS" id="PR00404">
    <property type="entry name" value="MADSDOMAIN"/>
</dbReference>
<dbReference type="SMART" id="SM00432">
    <property type="entry name" value="MADS"/>
    <property type="match status" value="1"/>
</dbReference>